<dbReference type="GO" id="GO:0019752">
    <property type="term" value="P:carboxylic acid metabolic process"/>
    <property type="evidence" value="ECO:0007669"/>
    <property type="project" value="InterPro"/>
</dbReference>
<keyword evidence="6" id="KW-0032">Aminotransferase</keyword>
<dbReference type="Gene3D" id="3.40.640.10">
    <property type="entry name" value="Type I PLP-dependent aspartate aminotransferase-like (Major domain)"/>
    <property type="match status" value="1"/>
</dbReference>
<dbReference type="AlphaFoldDB" id="A0A7C3ZUP1"/>
<evidence type="ECO:0000256" key="3">
    <source>
        <dbReference type="ARBA" id="ARBA00023239"/>
    </source>
</evidence>
<dbReference type="InterPro" id="IPR015421">
    <property type="entry name" value="PyrdxlP-dep_Trfase_major"/>
</dbReference>
<dbReference type="EMBL" id="DSPX01000065">
    <property type="protein sequence ID" value="HGG00369.1"/>
    <property type="molecule type" value="Genomic_DNA"/>
</dbReference>
<name>A0A7C3ZUP1_9CYAN</name>
<comment type="similarity">
    <text evidence="5">Belongs to the group II decarboxylase family.</text>
</comment>
<proteinExistence type="inferred from homology"/>
<accession>A0A7C3ZUP1</accession>
<evidence type="ECO:0000256" key="2">
    <source>
        <dbReference type="ARBA" id="ARBA00022898"/>
    </source>
</evidence>
<keyword evidence="2 4" id="KW-0663">Pyridoxal phosphate</keyword>
<protein>
    <submittedName>
        <fullName evidence="6">Aspartate aminotransferase family protein</fullName>
    </submittedName>
</protein>
<evidence type="ECO:0000256" key="4">
    <source>
        <dbReference type="PIRSR" id="PIRSR602129-50"/>
    </source>
</evidence>
<dbReference type="GO" id="GO:0008483">
    <property type="term" value="F:transaminase activity"/>
    <property type="evidence" value="ECO:0007669"/>
    <property type="project" value="UniProtKB-KW"/>
</dbReference>
<keyword evidence="6" id="KW-0808">Transferase</keyword>
<evidence type="ECO:0000256" key="5">
    <source>
        <dbReference type="RuleBase" id="RU000382"/>
    </source>
</evidence>
<dbReference type="PANTHER" id="PTHR42735">
    <property type="match status" value="1"/>
</dbReference>
<dbReference type="InterPro" id="IPR015424">
    <property type="entry name" value="PyrdxlP-dep_Trfase"/>
</dbReference>
<evidence type="ECO:0000313" key="6">
    <source>
        <dbReference type="EMBL" id="HGG00369.1"/>
    </source>
</evidence>
<comment type="cofactor">
    <cofactor evidence="1 4 5">
        <name>pyridoxal 5'-phosphate</name>
        <dbReference type="ChEBI" id="CHEBI:597326"/>
    </cofactor>
</comment>
<comment type="caution">
    <text evidence="6">The sequence shown here is derived from an EMBL/GenBank/DDBJ whole genome shotgun (WGS) entry which is preliminary data.</text>
</comment>
<reference evidence="6" key="1">
    <citation type="journal article" date="2020" name="mSystems">
        <title>Genome- and Community-Level Interaction Insights into Carbon Utilization and Element Cycling Functions of Hydrothermarchaeota in Hydrothermal Sediment.</title>
        <authorList>
            <person name="Zhou Z."/>
            <person name="Liu Y."/>
            <person name="Xu W."/>
            <person name="Pan J."/>
            <person name="Luo Z.H."/>
            <person name="Li M."/>
        </authorList>
    </citation>
    <scope>NUCLEOTIDE SEQUENCE [LARGE SCALE GENOMIC DNA]</scope>
    <source>
        <strain evidence="6">SpSt-374</strain>
    </source>
</reference>
<keyword evidence="3 5" id="KW-0456">Lyase</keyword>
<organism evidence="6">
    <name type="scientific">Planktothricoides sp. SpSt-374</name>
    <dbReference type="NCBI Taxonomy" id="2282167"/>
    <lineage>
        <taxon>Bacteria</taxon>
        <taxon>Bacillati</taxon>
        <taxon>Cyanobacteriota</taxon>
        <taxon>Cyanophyceae</taxon>
        <taxon>Oscillatoriophycideae</taxon>
        <taxon>Oscillatoriales</taxon>
        <taxon>Oscillatoriaceae</taxon>
        <taxon>Planktothricoides</taxon>
    </lineage>
</organism>
<dbReference type="InterPro" id="IPR050477">
    <property type="entry name" value="GrpII_AminoAcid_Decarb"/>
</dbReference>
<dbReference type="GO" id="GO:0030170">
    <property type="term" value="F:pyridoxal phosphate binding"/>
    <property type="evidence" value="ECO:0007669"/>
    <property type="project" value="InterPro"/>
</dbReference>
<sequence length="457" mass="50503">MTLEKEGLGLLQEALARLEEGFDSLPKFDRSINIDALRPVLLEVADRMQDNYPYPHPLYVGQMLKPPTEIARLAYMLSLWINPNNHALDGGRASSAMEKEAVAEIAKMFGWGTHLGHLTSGGTMANLEGLWVAGNLQPNKKVVGSNQAHYAHARICGMLRIPFQSVPCDSRARMDVTALKKMLQEGDIGTVIVTLGTTATGSVDPLPEILKLQAEYGFRLHADTAYGGYFILADNLDAEARKAYDCLKKVDSIVVDPHKHGLQPYGCGCIIFKDPTVGKIYKHDSPFTYFSSEKLHLGEISFECSRPGSSAVALWATQRLLPLIPGGEFAGYLSKSRKAALTFFDKLQNDSRFVVAFPPELDIVIWVVKSQSASESSQLAQEIFKAAEKENLHLALANLPKKLFLQTGEGINWDQESITCLRSCLMKPEHLDWIDSIWQKLDLVTTQVLSMAVARAS</sequence>
<dbReference type="GO" id="GO:0004058">
    <property type="term" value="F:aromatic-L-amino-acid decarboxylase activity"/>
    <property type="evidence" value="ECO:0007669"/>
    <property type="project" value="UniProtKB-ARBA"/>
</dbReference>
<dbReference type="PANTHER" id="PTHR42735:SF4">
    <property type="entry name" value="PYRIDOXAL PHOSPHATE-DEPENDENT DECARBOXYLASE FAMILY PROTEIN"/>
    <property type="match status" value="1"/>
</dbReference>
<dbReference type="InterPro" id="IPR021115">
    <property type="entry name" value="Pyridoxal-P_BS"/>
</dbReference>
<evidence type="ECO:0000256" key="1">
    <source>
        <dbReference type="ARBA" id="ARBA00001933"/>
    </source>
</evidence>
<gene>
    <name evidence="6" type="ORF">ENR15_06885</name>
</gene>
<dbReference type="Pfam" id="PF00282">
    <property type="entry name" value="Pyridoxal_deC"/>
    <property type="match status" value="1"/>
</dbReference>
<dbReference type="PROSITE" id="PS00392">
    <property type="entry name" value="DDC_GAD_HDC_YDC"/>
    <property type="match status" value="1"/>
</dbReference>
<dbReference type="InterPro" id="IPR002129">
    <property type="entry name" value="PyrdxlP-dep_de-COase"/>
</dbReference>
<dbReference type="SUPFAM" id="SSF53383">
    <property type="entry name" value="PLP-dependent transferases"/>
    <property type="match status" value="1"/>
</dbReference>
<feature type="modified residue" description="N6-(pyridoxal phosphate)lysine" evidence="4">
    <location>
        <position position="259"/>
    </location>
</feature>